<dbReference type="KEGG" id="fal:FRAAL6357"/>
<evidence type="ECO:0000313" key="3">
    <source>
        <dbReference type="Proteomes" id="UP000000657"/>
    </source>
</evidence>
<proteinExistence type="predicted"/>
<feature type="region of interest" description="Disordered" evidence="1">
    <location>
        <begin position="1"/>
        <end position="21"/>
    </location>
</feature>
<dbReference type="HOGENOM" id="CLU_2990131_0_0_11"/>
<accession>Q0RC48</accession>
<organism evidence="2 3">
    <name type="scientific">Frankia alni (strain DSM 45986 / CECT 9034 / ACN14a)</name>
    <dbReference type="NCBI Taxonomy" id="326424"/>
    <lineage>
        <taxon>Bacteria</taxon>
        <taxon>Bacillati</taxon>
        <taxon>Actinomycetota</taxon>
        <taxon>Actinomycetes</taxon>
        <taxon>Frankiales</taxon>
        <taxon>Frankiaceae</taxon>
        <taxon>Frankia</taxon>
    </lineage>
</organism>
<evidence type="ECO:0000256" key="1">
    <source>
        <dbReference type="SAM" id="MobiDB-lite"/>
    </source>
</evidence>
<protein>
    <submittedName>
        <fullName evidence="2">Uncharacterized protein</fullName>
    </submittedName>
</protein>
<dbReference type="EMBL" id="CT573213">
    <property type="protein sequence ID" value="CAJ64980.1"/>
    <property type="molecule type" value="Genomic_DNA"/>
</dbReference>
<sequence>MRSFAAFDPGWRPLEPDTPPAPRVSLVHEGRYQQALADYAARSTNGTGVPVARLPIR</sequence>
<reference evidence="2 3" key="1">
    <citation type="journal article" date="2007" name="Genome Res.">
        <title>Genome characteristics of facultatively symbiotic Frankia sp. strains reflect host range and host plant biogeography.</title>
        <authorList>
            <person name="Normand P."/>
            <person name="Lapierre P."/>
            <person name="Tisa L.S."/>
            <person name="Gogarten J.P."/>
            <person name="Alloisio N."/>
            <person name="Bagnarol E."/>
            <person name="Bassi C.A."/>
            <person name="Berry A.M."/>
            <person name="Bickhart D.M."/>
            <person name="Choisne N."/>
            <person name="Couloux A."/>
            <person name="Cournoyer B."/>
            <person name="Cruveiller S."/>
            <person name="Daubin V."/>
            <person name="Demange N."/>
            <person name="Francino M.P."/>
            <person name="Goltsman E."/>
            <person name="Huang Y."/>
            <person name="Kopp O.R."/>
            <person name="Labarre L."/>
            <person name="Lapidus A."/>
            <person name="Lavire C."/>
            <person name="Marechal J."/>
            <person name="Martinez M."/>
            <person name="Mastronunzio J.E."/>
            <person name="Mullin B.C."/>
            <person name="Niemann J."/>
            <person name="Pujic P."/>
            <person name="Rawnsley T."/>
            <person name="Rouy Z."/>
            <person name="Schenowitz C."/>
            <person name="Sellstedt A."/>
            <person name="Tavares F."/>
            <person name="Tomkins J.P."/>
            <person name="Vallenet D."/>
            <person name="Valverde C."/>
            <person name="Wall L.G."/>
            <person name="Wang Y."/>
            <person name="Medigue C."/>
            <person name="Benson D.R."/>
        </authorList>
    </citation>
    <scope>NUCLEOTIDE SEQUENCE [LARGE SCALE GENOMIC DNA]</scope>
    <source>
        <strain evidence="3">DSM 45986 / CECT 9034 / ACN14a</strain>
    </source>
</reference>
<name>Q0RC48_FRAAA</name>
<keyword evidence="3" id="KW-1185">Reference proteome</keyword>
<dbReference type="AlphaFoldDB" id="Q0RC48"/>
<evidence type="ECO:0000313" key="2">
    <source>
        <dbReference type="EMBL" id="CAJ64980.1"/>
    </source>
</evidence>
<dbReference type="Proteomes" id="UP000000657">
    <property type="component" value="Chromosome"/>
</dbReference>
<dbReference type="RefSeq" id="WP_011607404.1">
    <property type="nucleotide sequence ID" value="NC_008278.1"/>
</dbReference>
<gene>
    <name evidence="2" type="ordered locus">FRAAL6357</name>
</gene>